<proteinExistence type="predicted"/>
<dbReference type="EMBL" id="PP856729">
    <property type="protein sequence ID" value="XCH41846.1"/>
    <property type="molecule type" value="Genomic_DNA"/>
</dbReference>
<protein>
    <submittedName>
        <fullName evidence="1">Uncharacterized protein</fullName>
    </submittedName>
</protein>
<evidence type="ECO:0000313" key="1">
    <source>
        <dbReference type="EMBL" id="XCH41846.1"/>
    </source>
</evidence>
<gene>
    <name evidence="1" type="ORF">DSCPLJFW_CDS0196</name>
</gene>
<accession>A0AAU8GJT9</accession>
<name>A0AAU8GJT9_9CAUD</name>
<reference evidence="1" key="1">
    <citation type="submission" date="2024-05" db="EMBL/GenBank/DDBJ databases">
        <authorList>
            <person name="Mugo M.M."/>
            <person name="Musyoki A.M."/>
            <person name="Makumi A.M."/>
            <person name="Mutai I."/>
            <person name="Drechsel O."/>
            <person name="Kering K.K."/>
            <person name="Muturi P."/>
            <person name="Mbae C.K."/>
            <person name="Kariuki S.M."/>
        </authorList>
    </citation>
    <scope>NUCLEOTIDE SEQUENCE</scope>
</reference>
<sequence length="184" mass="20360">MPTELLPVFMNMLKNGIMNWRTIMPNVERADIQQVQDVILQRLRAVITNEKGEIAPGFEGAFDGFVADDQGNPVVQTIAGMIMLNSEFMADGKIHYSPNLSVDGESLASEVVDLTVAVGELGYVLMVCTAHYVDANGHVSYGDEARGIKRHVDTSALLQQIRQMQEEMDSKPRLILPDSKIVTR</sequence>
<organism evidence="1">
    <name type="scientific">Salmonella phage vB_STmST313_KE31</name>
    <dbReference type="NCBI Taxonomy" id="3161181"/>
    <lineage>
        <taxon>Viruses</taxon>
        <taxon>Duplodnaviria</taxon>
        <taxon>Heunggongvirae</taxon>
        <taxon>Uroviricota</taxon>
        <taxon>Caudoviricetes</taxon>
        <taxon>Pantevenvirales</taxon>
        <taxon>Ackermannviridae</taxon>
        <taxon>Cvivirinae</taxon>
        <taxon>Kuttervirus</taxon>
    </lineage>
</organism>